<name>A0A1M5CL11_9GAMM</name>
<dbReference type="PRINTS" id="PR01714">
    <property type="entry name" value="2FE2SRDCTASE"/>
</dbReference>
<proteinExistence type="predicted"/>
<dbReference type="InterPro" id="IPR022770">
    <property type="entry name" value="IucA/IucC-like_C"/>
</dbReference>
<dbReference type="RefSeq" id="WP_072824303.1">
    <property type="nucleotide sequence ID" value="NZ_FQUJ01000014.1"/>
</dbReference>
<sequence>MAQDNSQRESAKTLAQCYTGPFAAADPPAMTISPPSEAIPAAELLDPHALAQLLGRFGKGYAEQDIRGVASQWSKWYFAAVLVPALLADLLLRRELPLALERLFLLLTDDGRVERLCLGDTGRSLPGAVGGQRFIALLDDNLAPLIEALSMLSGASPRVFWSNAGNVFENILNQLEQHPDADPGATEPARHLLERSCLTDGRRNPLYRPVRYVTQPDGTTSRQRRLCCIRYLIPELDYCGNCPLTHRPARVCRSGR</sequence>
<evidence type="ECO:0000259" key="2">
    <source>
        <dbReference type="Pfam" id="PF11575"/>
    </source>
</evidence>
<dbReference type="Pfam" id="PF06276">
    <property type="entry name" value="FhuF"/>
    <property type="match status" value="1"/>
</dbReference>
<feature type="domain" description="Aerobactin siderophore biosynthesis IucA/IucC-like C-terminal" evidence="1">
    <location>
        <begin position="71"/>
        <end position="217"/>
    </location>
</feature>
<dbReference type="Proteomes" id="UP000184346">
    <property type="component" value="Unassembled WGS sequence"/>
</dbReference>
<evidence type="ECO:0000259" key="1">
    <source>
        <dbReference type="Pfam" id="PF06276"/>
    </source>
</evidence>
<keyword evidence="4" id="KW-1185">Reference proteome</keyword>
<feature type="domain" description="Ferric siderophore reductase C-terminal" evidence="2">
    <location>
        <begin position="224"/>
        <end position="244"/>
    </location>
</feature>
<gene>
    <name evidence="3" type="ORF">SAMN02745148_02965</name>
</gene>
<reference evidence="3 4" key="1">
    <citation type="submission" date="2016-11" db="EMBL/GenBank/DDBJ databases">
        <authorList>
            <person name="Jaros S."/>
            <person name="Januszkiewicz K."/>
            <person name="Wedrychowicz H."/>
        </authorList>
    </citation>
    <scope>NUCLEOTIDE SEQUENCE [LARGE SCALE GENOMIC DNA]</scope>
    <source>
        <strain evidence="3 4">DSM 19980</strain>
    </source>
</reference>
<dbReference type="InterPro" id="IPR024726">
    <property type="entry name" value="FhuF_C"/>
</dbReference>
<dbReference type="GO" id="GO:0003824">
    <property type="term" value="F:catalytic activity"/>
    <property type="evidence" value="ECO:0007669"/>
    <property type="project" value="UniProtKB-ARBA"/>
</dbReference>
<dbReference type="Pfam" id="PF11575">
    <property type="entry name" value="FhuF_C"/>
    <property type="match status" value="1"/>
</dbReference>
<dbReference type="AlphaFoldDB" id="A0A1M5CL11"/>
<organism evidence="3 4">
    <name type="scientific">Modicisalibacter ilicicola DSM 19980</name>
    <dbReference type="NCBI Taxonomy" id="1121942"/>
    <lineage>
        <taxon>Bacteria</taxon>
        <taxon>Pseudomonadati</taxon>
        <taxon>Pseudomonadota</taxon>
        <taxon>Gammaproteobacteria</taxon>
        <taxon>Oceanospirillales</taxon>
        <taxon>Halomonadaceae</taxon>
        <taxon>Modicisalibacter</taxon>
    </lineage>
</organism>
<dbReference type="InterPro" id="IPR008090">
    <property type="entry name" value="Fe_iron_reduct"/>
</dbReference>
<dbReference type="NCBIfam" id="TIGR03951">
    <property type="entry name" value="Fe_III_red_FhuF"/>
    <property type="match status" value="1"/>
</dbReference>
<dbReference type="STRING" id="1121942.SAMN02745148_02965"/>
<protein>
    <submittedName>
        <fullName evidence="3">Ferric iron reductase protein FhuF</fullName>
    </submittedName>
</protein>
<dbReference type="GO" id="GO:0051537">
    <property type="term" value="F:2 iron, 2 sulfur cluster binding"/>
    <property type="evidence" value="ECO:0007669"/>
    <property type="project" value="InterPro"/>
</dbReference>
<dbReference type="EMBL" id="FQUJ01000014">
    <property type="protein sequence ID" value="SHF55465.1"/>
    <property type="molecule type" value="Genomic_DNA"/>
</dbReference>
<evidence type="ECO:0000313" key="4">
    <source>
        <dbReference type="Proteomes" id="UP000184346"/>
    </source>
</evidence>
<evidence type="ECO:0000313" key="3">
    <source>
        <dbReference type="EMBL" id="SHF55465.1"/>
    </source>
</evidence>
<accession>A0A1M5CL11</accession>